<accession>A0A132NYD9</accession>
<proteinExistence type="predicted"/>
<keyword evidence="1" id="KW-0040">ANK repeat</keyword>
<dbReference type="SUPFAM" id="SSF48403">
    <property type="entry name" value="Ankyrin repeat"/>
    <property type="match status" value="2"/>
</dbReference>
<dbReference type="PANTHER" id="PTHR24120">
    <property type="entry name" value="GH07239P"/>
    <property type="match status" value="1"/>
</dbReference>
<feature type="repeat" description="ANK" evidence="1">
    <location>
        <begin position="34"/>
        <end position="66"/>
    </location>
</feature>
<feature type="repeat" description="ANK" evidence="1">
    <location>
        <begin position="462"/>
        <end position="487"/>
    </location>
</feature>
<dbReference type="InterPro" id="IPR036770">
    <property type="entry name" value="Ankyrin_rpt-contain_sf"/>
</dbReference>
<dbReference type="PANTHER" id="PTHR24120:SF4">
    <property type="entry name" value="GH07239P"/>
    <property type="match status" value="1"/>
</dbReference>
<comment type="caution">
    <text evidence="3">The sequence shown here is derived from an EMBL/GenBank/DDBJ whole genome shotgun (WGS) entry which is preliminary data.</text>
</comment>
<evidence type="ECO:0000256" key="2">
    <source>
        <dbReference type="SAM" id="MobiDB-lite"/>
    </source>
</evidence>
<dbReference type="AlphaFoldDB" id="A0A132NYD9"/>
<feature type="compositionally biased region" description="Polar residues" evidence="2">
    <location>
        <begin position="388"/>
        <end position="402"/>
    </location>
</feature>
<reference evidence="3 4" key="1">
    <citation type="journal article" date="2015" name="Mol. Biochem. Parasitol.">
        <title>Identification of polymorphic genes for use in assemblage B genotyping assays through comparative genomics of multiple assemblage B Giardia duodenalis isolates.</title>
        <authorList>
            <person name="Wielinga C."/>
            <person name="Thompson R.C."/>
            <person name="Monis P."/>
            <person name="Ryan U."/>
        </authorList>
    </citation>
    <scope>NUCLEOTIDE SEQUENCE [LARGE SCALE GENOMIC DNA]</scope>
    <source>
        <strain evidence="3 4">BAH15c1</strain>
    </source>
</reference>
<evidence type="ECO:0000313" key="3">
    <source>
        <dbReference type="EMBL" id="KWX15080.1"/>
    </source>
</evidence>
<dbReference type="InterPro" id="IPR002110">
    <property type="entry name" value="Ankyrin_rpt"/>
</dbReference>
<protein>
    <submittedName>
        <fullName evidence="3">Protein 21.1</fullName>
    </submittedName>
</protein>
<feature type="repeat" description="ANK" evidence="1">
    <location>
        <begin position="493"/>
        <end position="525"/>
    </location>
</feature>
<name>A0A132NYD9_GIAIN</name>
<organism evidence="3 4">
    <name type="scientific">Giardia duodenalis assemblage B</name>
    <dbReference type="NCBI Taxonomy" id="1394984"/>
    <lineage>
        <taxon>Eukaryota</taxon>
        <taxon>Metamonada</taxon>
        <taxon>Diplomonadida</taxon>
        <taxon>Hexamitidae</taxon>
        <taxon>Giardiinae</taxon>
        <taxon>Giardia</taxon>
    </lineage>
</organism>
<dbReference type="VEuPathDB" id="GiardiaDB:QR46_0883"/>
<dbReference type="Gene3D" id="1.25.40.20">
    <property type="entry name" value="Ankyrin repeat-containing domain"/>
    <property type="match status" value="3"/>
</dbReference>
<dbReference type="OrthoDB" id="194358at2759"/>
<dbReference type="Proteomes" id="UP000070089">
    <property type="component" value="Unassembled WGS sequence"/>
</dbReference>
<dbReference type="Pfam" id="PF00023">
    <property type="entry name" value="Ank"/>
    <property type="match status" value="1"/>
</dbReference>
<sequence>MSATRSEWFAAVYSMDHRKLRTNLQKYKQTRDEDGFTALHIAAMYNDLEALKILATEEAGLVSTSGETALSLAVRNKHHKIVSYLAEMEGRILLGDGRSALIVAIDVADFDILRMLIPYSLNSSLPAREDDPDGPATVFQYIVSTDFHALIPLFAENIQLTEADFLRGLEIAKSRTTKGSELCRAYLEQYRDVLLRSKCSNCNSLACKVSQLETDLKNTESLPNTLKNEIVQLKAVLLHKNCVVGKCLECKAVLARAGPDVPCHMCKFAPGYTVRVQTDGRISLAHERLKEALDFALAENLSLKIKLNLSESVTDASGLDPMKALEEVSKRLSSGDATGISEENLACLLAATRSLVQQVKGAGEGTEGSSHLLESSDLSKISLASRPTPHSSPINKHPSSPDATALNAAEVTEDSRLMLRSLQRALEDIRSGWPTALMRVATENNVDKAKELLFQANLQDKDGKTALMYAAENGCVDIVELLLDKEACRGDDQGRTALMYAVAAKSYECVKALLPKEAKMATNNKHRHKGTTALMIAARTNNIELVKLLMDKEANLTRDDGVTALMQAAQANACDCLRLLSSKEAGRCTNDEFLYGHGYTALMFAASNGHLDSVKILVRQEASIKLADGRRAIDLATDRVIIDELAKHVHK</sequence>
<dbReference type="Pfam" id="PF12796">
    <property type="entry name" value="Ank_2"/>
    <property type="match status" value="3"/>
</dbReference>
<dbReference type="SMART" id="SM00248">
    <property type="entry name" value="ANK"/>
    <property type="match status" value="9"/>
</dbReference>
<feature type="region of interest" description="Disordered" evidence="2">
    <location>
        <begin position="383"/>
        <end position="402"/>
    </location>
</feature>
<feature type="repeat" description="ANK" evidence="1">
    <location>
        <begin position="597"/>
        <end position="629"/>
    </location>
</feature>
<evidence type="ECO:0000256" key="1">
    <source>
        <dbReference type="PROSITE-ProRule" id="PRU00023"/>
    </source>
</evidence>
<dbReference type="PROSITE" id="PS50297">
    <property type="entry name" value="ANK_REP_REGION"/>
    <property type="match status" value="4"/>
</dbReference>
<gene>
    <name evidence="3" type="ORF">QR46_0883</name>
</gene>
<dbReference type="PROSITE" id="PS50088">
    <property type="entry name" value="ANK_REPEAT"/>
    <property type="match status" value="5"/>
</dbReference>
<evidence type="ECO:0000313" key="4">
    <source>
        <dbReference type="Proteomes" id="UP000070089"/>
    </source>
</evidence>
<dbReference type="EMBL" id="JXTI01000015">
    <property type="protein sequence ID" value="KWX15080.1"/>
    <property type="molecule type" value="Genomic_DNA"/>
</dbReference>
<feature type="repeat" description="ANK" evidence="1">
    <location>
        <begin position="529"/>
        <end position="561"/>
    </location>
</feature>